<comment type="caution">
    <text evidence="2">The sequence shown here is derived from an EMBL/GenBank/DDBJ whole genome shotgun (WGS) entry which is preliminary data.</text>
</comment>
<dbReference type="Proteomes" id="UP000287651">
    <property type="component" value="Unassembled WGS sequence"/>
</dbReference>
<feature type="region of interest" description="Disordered" evidence="1">
    <location>
        <begin position="98"/>
        <end position="134"/>
    </location>
</feature>
<feature type="region of interest" description="Disordered" evidence="1">
    <location>
        <begin position="1"/>
        <end position="26"/>
    </location>
</feature>
<dbReference type="EMBL" id="AMZH03001236">
    <property type="protein sequence ID" value="RRT80090.1"/>
    <property type="molecule type" value="Genomic_DNA"/>
</dbReference>
<protein>
    <submittedName>
        <fullName evidence="2">Uncharacterized protein</fullName>
    </submittedName>
</protein>
<accession>A0A427AV13</accession>
<feature type="compositionally biased region" description="Basic and acidic residues" evidence="1">
    <location>
        <begin position="1"/>
        <end position="15"/>
    </location>
</feature>
<dbReference type="AlphaFoldDB" id="A0A427AV13"/>
<evidence type="ECO:0000256" key="1">
    <source>
        <dbReference type="SAM" id="MobiDB-lite"/>
    </source>
</evidence>
<reference evidence="2 3" key="1">
    <citation type="journal article" date="2014" name="Agronomy (Basel)">
        <title>A Draft Genome Sequence for Ensete ventricosum, the Drought-Tolerant Tree Against Hunger.</title>
        <authorList>
            <person name="Harrison J."/>
            <person name="Moore K.A."/>
            <person name="Paszkiewicz K."/>
            <person name="Jones T."/>
            <person name="Grant M."/>
            <person name="Ambacheew D."/>
            <person name="Muzemil S."/>
            <person name="Studholme D.J."/>
        </authorList>
    </citation>
    <scope>NUCLEOTIDE SEQUENCE [LARGE SCALE GENOMIC DNA]</scope>
</reference>
<organism evidence="2 3">
    <name type="scientific">Ensete ventricosum</name>
    <name type="common">Abyssinian banana</name>
    <name type="synonym">Musa ensete</name>
    <dbReference type="NCBI Taxonomy" id="4639"/>
    <lineage>
        <taxon>Eukaryota</taxon>
        <taxon>Viridiplantae</taxon>
        <taxon>Streptophyta</taxon>
        <taxon>Embryophyta</taxon>
        <taxon>Tracheophyta</taxon>
        <taxon>Spermatophyta</taxon>
        <taxon>Magnoliopsida</taxon>
        <taxon>Liliopsida</taxon>
        <taxon>Zingiberales</taxon>
        <taxon>Musaceae</taxon>
        <taxon>Ensete</taxon>
    </lineage>
</organism>
<proteinExistence type="predicted"/>
<sequence>MIKTERQSSEPKPTENKQYGRRAKDRGYSTELTFQFLDRLPPALPMPVPLGIALAVRHALRRPRDDLNPKRAVREVARVGDELEIAVAIVRRGVGETGGIHDAPSSANNSATNHRRSPSLRCRQTPDPTVPPSLESCRVQGREGETGVSFHGERERWTRGERLAAANTKVNRRALVCL</sequence>
<name>A0A427AV13_ENSVE</name>
<gene>
    <name evidence="2" type="ORF">B296_00016399</name>
</gene>
<evidence type="ECO:0000313" key="2">
    <source>
        <dbReference type="EMBL" id="RRT80090.1"/>
    </source>
</evidence>
<evidence type="ECO:0000313" key="3">
    <source>
        <dbReference type="Proteomes" id="UP000287651"/>
    </source>
</evidence>